<gene>
    <name evidence="2" type="ORF">DUI87_06949</name>
</gene>
<sequence>MSGLMLSLKTRGGCPPIVQVLGSSLPWLLLQLGLCQFSTRGPFAPEHPDVLEPNCKGDIATSDGKVGLKRIVNKSEMRDKKTTQGLERRGCHDWSSPGKAPRRERRGEERRGEERERRGRGEERRGEEGGRGEERRGEGEERRGEERRGEERRGEERRGRGEERREGEESGEERRRRRGEERVGEERERGRGEESEME</sequence>
<dbReference type="EMBL" id="QRBI01000104">
    <property type="protein sequence ID" value="RMC14774.1"/>
    <property type="molecule type" value="Genomic_DNA"/>
</dbReference>
<evidence type="ECO:0000313" key="3">
    <source>
        <dbReference type="Proteomes" id="UP000269221"/>
    </source>
</evidence>
<dbReference type="Proteomes" id="UP000269221">
    <property type="component" value="Unassembled WGS sequence"/>
</dbReference>
<name>A0A3M0KTP9_HIRRU</name>
<evidence type="ECO:0000313" key="2">
    <source>
        <dbReference type="EMBL" id="RMC14774.1"/>
    </source>
</evidence>
<feature type="region of interest" description="Disordered" evidence="1">
    <location>
        <begin position="70"/>
        <end position="198"/>
    </location>
</feature>
<comment type="caution">
    <text evidence="2">The sequence shown here is derived from an EMBL/GenBank/DDBJ whole genome shotgun (WGS) entry which is preliminary data.</text>
</comment>
<feature type="compositionally biased region" description="Basic and acidic residues" evidence="1">
    <location>
        <begin position="73"/>
        <end position="92"/>
    </location>
</feature>
<dbReference type="AlphaFoldDB" id="A0A3M0KTP9"/>
<protein>
    <submittedName>
        <fullName evidence="2">Uncharacterized protein</fullName>
    </submittedName>
</protein>
<accession>A0A3M0KTP9</accession>
<proteinExistence type="predicted"/>
<reference evidence="2 3" key="1">
    <citation type="submission" date="2018-07" db="EMBL/GenBank/DDBJ databases">
        <title>A high quality draft genome assembly of the barn swallow (H. rustica rustica).</title>
        <authorList>
            <person name="Formenti G."/>
            <person name="Chiara M."/>
            <person name="Poveda L."/>
            <person name="Francoijs K.-J."/>
            <person name="Bonisoli-Alquati A."/>
            <person name="Canova L."/>
            <person name="Gianfranceschi L."/>
            <person name="Horner D.S."/>
            <person name="Saino N."/>
        </authorList>
    </citation>
    <scope>NUCLEOTIDE SEQUENCE [LARGE SCALE GENOMIC DNA]</scope>
    <source>
        <strain evidence="2">Chelidonia</strain>
        <tissue evidence="2">Blood</tissue>
    </source>
</reference>
<keyword evidence="3" id="KW-1185">Reference proteome</keyword>
<feature type="compositionally biased region" description="Basic and acidic residues" evidence="1">
    <location>
        <begin position="105"/>
        <end position="198"/>
    </location>
</feature>
<organism evidence="2 3">
    <name type="scientific">Hirundo rustica rustica</name>
    <dbReference type="NCBI Taxonomy" id="333673"/>
    <lineage>
        <taxon>Eukaryota</taxon>
        <taxon>Metazoa</taxon>
        <taxon>Chordata</taxon>
        <taxon>Craniata</taxon>
        <taxon>Vertebrata</taxon>
        <taxon>Euteleostomi</taxon>
        <taxon>Archelosauria</taxon>
        <taxon>Archosauria</taxon>
        <taxon>Dinosauria</taxon>
        <taxon>Saurischia</taxon>
        <taxon>Theropoda</taxon>
        <taxon>Coelurosauria</taxon>
        <taxon>Aves</taxon>
        <taxon>Neognathae</taxon>
        <taxon>Neoaves</taxon>
        <taxon>Telluraves</taxon>
        <taxon>Australaves</taxon>
        <taxon>Passeriformes</taxon>
        <taxon>Sylvioidea</taxon>
        <taxon>Hirundinidae</taxon>
        <taxon>Hirundo</taxon>
    </lineage>
</organism>
<evidence type="ECO:0000256" key="1">
    <source>
        <dbReference type="SAM" id="MobiDB-lite"/>
    </source>
</evidence>